<comment type="caution">
    <text evidence="2">The sequence shown here is derived from an EMBL/GenBank/DDBJ whole genome shotgun (WGS) entry which is preliminary data.</text>
</comment>
<dbReference type="RefSeq" id="WP_201685731.1">
    <property type="nucleotide sequence ID" value="NZ_JAEQNA010000009.1"/>
</dbReference>
<name>A0A936ZS28_9BURK</name>
<accession>A0A936ZS28</accession>
<dbReference type="AlphaFoldDB" id="A0A936ZS28"/>
<feature type="domain" description="Carboxymuconolactone decarboxylase-like" evidence="1">
    <location>
        <begin position="155"/>
        <end position="236"/>
    </location>
</feature>
<organism evidence="2 3">
    <name type="scientific">Ramlibacter aurantiacus</name>
    <dbReference type="NCBI Taxonomy" id="2801330"/>
    <lineage>
        <taxon>Bacteria</taxon>
        <taxon>Pseudomonadati</taxon>
        <taxon>Pseudomonadota</taxon>
        <taxon>Betaproteobacteria</taxon>
        <taxon>Burkholderiales</taxon>
        <taxon>Comamonadaceae</taxon>
        <taxon>Ramlibacter</taxon>
    </lineage>
</organism>
<dbReference type="Gene3D" id="1.20.1290.10">
    <property type="entry name" value="AhpD-like"/>
    <property type="match status" value="2"/>
</dbReference>
<dbReference type="PANTHER" id="PTHR33930:SF2">
    <property type="entry name" value="BLR3452 PROTEIN"/>
    <property type="match status" value="1"/>
</dbReference>
<dbReference type="InterPro" id="IPR029032">
    <property type="entry name" value="AhpD-like"/>
</dbReference>
<proteinExistence type="predicted"/>
<gene>
    <name evidence="2" type="ORF">JI739_19980</name>
</gene>
<evidence type="ECO:0000313" key="2">
    <source>
        <dbReference type="EMBL" id="MBL0422626.1"/>
    </source>
</evidence>
<dbReference type="PANTHER" id="PTHR33930">
    <property type="entry name" value="ALKYL HYDROPEROXIDE REDUCTASE AHPD"/>
    <property type="match status" value="1"/>
</dbReference>
<dbReference type="InterPro" id="IPR003779">
    <property type="entry name" value="CMD-like"/>
</dbReference>
<reference evidence="2" key="1">
    <citation type="submission" date="2021-01" db="EMBL/GenBank/DDBJ databases">
        <title>Ramlibacter sp. strain AW1 16S ribosomal RNA gene Genome sequencing and assembly.</title>
        <authorList>
            <person name="Kang M."/>
        </authorList>
    </citation>
    <scope>NUCLEOTIDE SEQUENCE</scope>
    <source>
        <strain evidence="2">AW1</strain>
    </source>
</reference>
<dbReference type="GO" id="GO:0051920">
    <property type="term" value="F:peroxiredoxin activity"/>
    <property type="evidence" value="ECO:0007669"/>
    <property type="project" value="InterPro"/>
</dbReference>
<dbReference type="Proteomes" id="UP000613011">
    <property type="component" value="Unassembled WGS sequence"/>
</dbReference>
<evidence type="ECO:0000259" key="1">
    <source>
        <dbReference type="Pfam" id="PF02627"/>
    </source>
</evidence>
<dbReference type="EMBL" id="JAEQNA010000009">
    <property type="protein sequence ID" value="MBL0422626.1"/>
    <property type="molecule type" value="Genomic_DNA"/>
</dbReference>
<evidence type="ECO:0000313" key="3">
    <source>
        <dbReference type="Proteomes" id="UP000613011"/>
    </source>
</evidence>
<dbReference type="SUPFAM" id="SSF69118">
    <property type="entry name" value="AhpD-like"/>
    <property type="match status" value="2"/>
</dbReference>
<dbReference type="Pfam" id="PF02627">
    <property type="entry name" value="CMD"/>
    <property type="match status" value="1"/>
</dbReference>
<sequence length="249" mass="27111">MRADAAHETLAGTFGQADWIDTLVSMGPEQAKGFAQLVNGILNEGPLPVKIKHFMLFIIFVAKGYEPLARAHADAANRAGATVEEWHEVLAVFLPSRGTMMYMEGARVLGLDKALTEGADDSDTAFKRKDEILAYFKKAMGELPGFVRILADKKPTLFEGYFKLRSENLKDAFIPQKYKELMLVALNTAERYQTGLEIHAKAALGCGASQEEVLDGMTTAILGGGVPGWIEAAQVYERICPGQATAKAE</sequence>
<protein>
    <submittedName>
        <fullName evidence="2">Carboxymuconolactone decarboxylase family protein</fullName>
    </submittedName>
</protein>
<keyword evidence="3" id="KW-1185">Reference proteome</keyword>